<accession>A0A183G2N6</accession>
<accession>A0A3P7ZUW4</accession>
<sequence>MNTLTSGALAKCGTEIDYQVITYQVAMREILPRLVFSCPITKLALEAVKKEAAQDIQLGTTDQRIVIKPESVVTLNNRNYSMFVAKEKGIDLEDTSRRELLGHMFDTKKTAELQKRYQSRRPEYGCAAATTNKNGRSWRVGVCLITY</sequence>
<reference evidence="3" key="2">
    <citation type="submission" date="2019-09" db="UniProtKB">
        <authorList>
            <consortium name="WormBaseParasite"/>
        </authorList>
    </citation>
    <scope>IDENTIFICATION</scope>
</reference>
<keyword evidence="2" id="KW-1185">Reference proteome</keyword>
<name>A0A183G2N6_HELPZ</name>
<dbReference type="WBParaSite" id="HPBE_0001558001-mRNA-1">
    <property type="protein sequence ID" value="HPBE_0001558001-mRNA-1"/>
    <property type="gene ID" value="HPBE_0001558001"/>
</dbReference>
<dbReference type="EMBL" id="UZAH01028927">
    <property type="protein sequence ID" value="VDP03221.1"/>
    <property type="molecule type" value="Genomic_DNA"/>
</dbReference>
<dbReference type="AlphaFoldDB" id="A0A183G2N6"/>
<reference evidence="1 2" key="1">
    <citation type="submission" date="2018-11" db="EMBL/GenBank/DDBJ databases">
        <authorList>
            <consortium name="Pathogen Informatics"/>
        </authorList>
    </citation>
    <scope>NUCLEOTIDE SEQUENCE [LARGE SCALE GENOMIC DNA]</scope>
</reference>
<gene>
    <name evidence="1" type="ORF">HPBE_LOCUS15579</name>
</gene>
<evidence type="ECO:0000313" key="2">
    <source>
        <dbReference type="Proteomes" id="UP000050761"/>
    </source>
</evidence>
<proteinExistence type="predicted"/>
<protein>
    <submittedName>
        <fullName evidence="3">DNA-directed RNA polymerase</fullName>
    </submittedName>
</protein>
<dbReference type="Proteomes" id="UP000050761">
    <property type="component" value="Unassembled WGS sequence"/>
</dbReference>
<evidence type="ECO:0000313" key="3">
    <source>
        <dbReference type="WBParaSite" id="HPBE_0001558001-mRNA-1"/>
    </source>
</evidence>
<organism evidence="2 3">
    <name type="scientific">Heligmosomoides polygyrus</name>
    <name type="common">Parasitic roundworm</name>
    <dbReference type="NCBI Taxonomy" id="6339"/>
    <lineage>
        <taxon>Eukaryota</taxon>
        <taxon>Metazoa</taxon>
        <taxon>Ecdysozoa</taxon>
        <taxon>Nematoda</taxon>
        <taxon>Chromadorea</taxon>
        <taxon>Rhabditida</taxon>
        <taxon>Rhabditina</taxon>
        <taxon>Rhabditomorpha</taxon>
        <taxon>Strongyloidea</taxon>
        <taxon>Heligmosomidae</taxon>
        <taxon>Heligmosomoides</taxon>
    </lineage>
</organism>
<evidence type="ECO:0000313" key="1">
    <source>
        <dbReference type="EMBL" id="VDP03221.1"/>
    </source>
</evidence>